<accession>A0A084WJM5</accession>
<dbReference type="EMBL" id="KE525348">
    <property type="protein sequence ID" value="KFB50419.1"/>
    <property type="molecule type" value="Genomic_DNA"/>
</dbReference>
<gene>
    <name evidence="1" type="ORF">ZHAS_00018447</name>
</gene>
<evidence type="ECO:0000313" key="3">
    <source>
        <dbReference type="Proteomes" id="UP000030765"/>
    </source>
</evidence>
<organism evidence="1">
    <name type="scientific">Anopheles sinensis</name>
    <name type="common">Mosquito</name>
    <dbReference type="NCBI Taxonomy" id="74873"/>
    <lineage>
        <taxon>Eukaryota</taxon>
        <taxon>Metazoa</taxon>
        <taxon>Ecdysozoa</taxon>
        <taxon>Arthropoda</taxon>
        <taxon>Hexapoda</taxon>
        <taxon>Insecta</taxon>
        <taxon>Pterygota</taxon>
        <taxon>Neoptera</taxon>
        <taxon>Endopterygota</taxon>
        <taxon>Diptera</taxon>
        <taxon>Nematocera</taxon>
        <taxon>Culicoidea</taxon>
        <taxon>Culicidae</taxon>
        <taxon>Anophelinae</taxon>
        <taxon>Anopheles</taxon>
    </lineage>
</organism>
<dbReference type="EnsemblMetazoa" id="ASIC018447-RA">
    <property type="protein sequence ID" value="ASIC018447-PA"/>
    <property type="gene ID" value="ASIC018447"/>
</dbReference>
<sequence length="80" mass="9076">MTHHMLQLQYHAEHELCELWTCRSVCWEATQTPLSFNPLDQPASSNRSRKTSALANRSGLPFLLCHCLPPADFLCSTLGY</sequence>
<proteinExistence type="predicted"/>
<name>A0A084WJM5_ANOSI</name>
<evidence type="ECO:0000313" key="1">
    <source>
        <dbReference type="EMBL" id="KFB50419.1"/>
    </source>
</evidence>
<protein>
    <submittedName>
        <fullName evidence="1 2">Uncharacterized protein</fullName>
    </submittedName>
</protein>
<keyword evidence="3" id="KW-1185">Reference proteome</keyword>
<evidence type="ECO:0000313" key="2">
    <source>
        <dbReference type="EnsemblMetazoa" id="ASIC018447-PA"/>
    </source>
</evidence>
<reference evidence="2" key="2">
    <citation type="submission" date="2020-05" db="UniProtKB">
        <authorList>
            <consortium name="EnsemblMetazoa"/>
        </authorList>
    </citation>
    <scope>IDENTIFICATION</scope>
</reference>
<dbReference type="VEuPathDB" id="VectorBase:ASIC018447"/>
<reference evidence="1 3" key="1">
    <citation type="journal article" date="2014" name="BMC Genomics">
        <title>Genome sequence of Anopheles sinensis provides insight into genetics basis of mosquito competence for malaria parasites.</title>
        <authorList>
            <person name="Zhou D."/>
            <person name="Zhang D."/>
            <person name="Ding G."/>
            <person name="Shi L."/>
            <person name="Hou Q."/>
            <person name="Ye Y."/>
            <person name="Xu Y."/>
            <person name="Zhou H."/>
            <person name="Xiong C."/>
            <person name="Li S."/>
            <person name="Yu J."/>
            <person name="Hong S."/>
            <person name="Yu X."/>
            <person name="Zou P."/>
            <person name="Chen C."/>
            <person name="Chang X."/>
            <person name="Wang W."/>
            <person name="Lv Y."/>
            <person name="Sun Y."/>
            <person name="Ma L."/>
            <person name="Shen B."/>
            <person name="Zhu C."/>
        </authorList>
    </citation>
    <scope>NUCLEOTIDE SEQUENCE [LARGE SCALE GENOMIC DNA]</scope>
</reference>
<dbReference type="AlphaFoldDB" id="A0A084WJM5"/>
<dbReference type="Proteomes" id="UP000030765">
    <property type="component" value="Unassembled WGS sequence"/>
</dbReference>
<dbReference type="EMBL" id="ATLV01024043">
    <property type="status" value="NOT_ANNOTATED_CDS"/>
    <property type="molecule type" value="Genomic_DNA"/>
</dbReference>